<evidence type="ECO:0000313" key="2">
    <source>
        <dbReference type="Proteomes" id="UP001054889"/>
    </source>
</evidence>
<dbReference type="AlphaFoldDB" id="A0AAV5DGA2"/>
<comment type="caution">
    <text evidence="1">The sequence shown here is derived from an EMBL/GenBank/DDBJ whole genome shotgun (WGS) entry which is preliminary data.</text>
</comment>
<reference evidence="1" key="2">
    <citation type="submission" date="2021-12" db="EMBL/GenBank/DDBJ databases">
        <title>Resequencing data analysis of finger millet.</title>
        <authorList>
            <person name="Hatakeyama M."/>
            <person name="Aluri S."/>
            <person name="Balachadran M.T."/>
            <person name="Sivarajan S.R."/>
            <person name="Poveda L."/>
            <person name="Shimizu-Inatsugi R."/>
            <person name="Schlapbach R."/>
            <person name="Sreeman S.M."/>
            <person name="Shimizu K.K."/>
        </authorList>
    </citation>
    <scope>NUCLEOTIDE SEQUENCE</scope>
</reference>
<sequence length="128" mass="14473">MAADLSDLLNAFTHYVVCQAVSGKLFREEGRNRLFQELVEAYSSLIGGFNLQDYFPVLVKLDVMKRTCWKSSSTTMQTGCWLRMKAAATTTVTSLMCCSPFRKSTNSQEAILRRSWRSCSMLARTHPS</sequence>
<evidence type="ECO:0000313" key="1">
    <source>
        <dbReference type="EMBL" id="GJN09958.1"/>
    </source>
</evidence>
<protein>
    <submittedName>
        <fullName evidence="1">Uncharacterized protein</fullName>
    </submittedName>
</protein>
<reference evidence="1" key="1">
    <citation type="journal article" date="2018" name="DNA Res.">
        <title>Multiple hybrid de novo genome assembly of finger millet, an orphan allotetraploid crop.</title>
        <authorList>
            <person name="Hatakeyama M."/>
            <person name="Aluri S."/>
            <person name="Balachadran M.T."/>
            <person name="Sivarajan S.R."/>
            <person name="Patrignani A."/>
            <person name="Gruter S."/>
            <person name="Poveda L."/>
            <person name="Shimizu-Inatsugi R."/>
            <person name="Baeten J."/>
            <person name="Francoijs K.J."/>
            <person name="Nataraja K.N."/>
            <person name="Reddy Y.A.N."/>
            <person name="Phadnis S."/>
            <person name="Ravikumar R.L."/>
            <person name="Schlapbach R."/>
            <person name="Sreeman S.M."/>
            <person name="Shimizu K.K."/>
        </authorList>
    </citation>
    <scope>NUCLEOTIDE SEQUENCE</scope>
</reference>
<gene>
    <name evidence="1" type="primary">ga28015</name>
    <name evidence="1" type="ORF">PR202_ga28015</name>
</gene>
<proteinExistence type="predicted"/>
<keyword evidence="2" id="KW-1185">Reference proteome</keyword>
<name>A0AAV5DGA2_ELECO</name>
<dbReference type="EMBL" id="BQKI01000017">
    <property type="protein sequence ID" value="GJN09958.1"/>
    <property type="molecule type" value="Genomic_DNA"/>
</dbReference>
<accession>A0AAV5DGA2</accession>
<dbReference type="Proteomes" id="UP001054889">
    <property type="component" value="Unassembled WGS sequence"/>
</dbReference>
<organism evidence="1 2">
    <name type="scientific">Eleusine coracana subsp. coracana</name>
    <dbReference type="NCBI Taxonomy" id="191504"/>
    <lineage>
        <taxon>Eukaryota</taxon>
        <taxon>Viridiplantae</taxon>
        <taxon>Streptophyta</taxon>
        <taxon>Embryophyta</taxon>
        <taxon>Tracheophyta</taxon>
        <taxon>Spermatophyta</taxon>
        <taxon>Magnoliopsida</taxon>
        <taxon>Liliopsida</taxon>
        <taxon>Poales</taxon>
        <taxon>Poaceae</taxon>
        <taxon>PACMAD clade</taxon>
        <taxon>Chloridoideae</taxon>
        <taxon>Cynodonteae</taxon>
        <taxon>Eleusininae</taxon>
        <taxon>Eleusine</taxon>
    </lineage>
</organism>